<dbReference type="InterPro" id="IPR020557">
    <property type="entry name" value="Fumarate_lyase_CS"/>
</dbReference>
<keyword evidence="8 14" id="KW-0456">Lyase</keyword>
<dbReference type="UniPathway" id="UPA00074">
    <property type="reaction ID" value="UER00132"/>
</dbReference>
<comment type="catalytic activity">
    <reaction evidence="9">
        <text>(2S)-2-[5-amino-1-(5-phospho-beta-D-ribosyl)imidazole-4-carboxamido]succinate = 5-amino-1-(5-phospho-beta-D-ribosyl)imidazole-4-carboxamide + fumarate</text>
        <dbReference type="Rhea" id="RHEA:23920"/>
        <dbReference type="ChEBI" id="CHEBI:29806"/>
        <dbReference type="ChEBI" id="CHEBI:58443"/>
        <dbReference type="ChEBI" id="CHEBI:58475"/>
        <dbReference type="EC" id="4.3.2.2"/>
    </reaction>
    <physiologicalReaction direction="left-to-right" evidence="9">
        <dbReference type="Rhea" id="RHEA:23921"/>
    </physiologicalReaction>
</comment>
<organism evidence="16 17">
    <name type="scientific">Halarsenatibacter silvermanii</name>
    <dbReference type="NCBI Taxonomy" id="321763"/>
    <lineage>
        <taxon>Bacteria</taxon>
        <taxon>Bacillati</taxon>
        <taxon>Bacillota</taxon>
        <taxon>Clostridia</taxon>
        <taxon>Halanaerobiales</taxon>
        <taxon>Halarsenatibacteraceae</taxon>
        <taxon>Halarsenatibacter</taxon>
    </lineage>
</organism>
<comment type="catalytic activity">
    <reaction evidence="12">
        <text>N(6)-(1,2-dicarboxyethyl)-AMP = fumarate + AMP</text>
        <dbReference type="Rhea" id="RHEA:16853"/>
        <dbReference type="ChEBI" id="CHEBI:29806"/>
        <dbReference type="ChEBI" id="CHEBI:57567"/>
        <dbReference type="ChEBI" id="CHEBI:456215"/>
        <dbReference type="EC" id="4.3.2.2"/>
    </reaction>
    <physiologicalReaction direction="left-to-right" evidence="12">
        <dbReference type="Rhea" id="RHEA:16854"/>
    </physiologicalReaction>
</comment>
<dbReference type="Pfam" id="PF00206">
    <property type="entry name" value="Lyase_1"/>
    <property type="match status" value="1"/>
</dbReference>
<evidence type="ECO:0000259" key="15">
    <source>
        <dbReference type="SMART" id="SM00998"/>
    </source>
</evidence>
<dbReference type="Gene3D" id="1.10.275.10">
    <property type="entry name" value="Fumarase/aspartase (N-terminal domain)"/>
    <property type="match status" value="1"/>
</dbReference>
<keyword evidence="7 14" id="KW-0658">Purine biosynthesis</keyword>
<comment type="pathway">
    <text evidence="1 14">Purine metabolism; IMP biosynthesis via de novo pathway; 5-amino-1-(5-phospho-D-ribosyl)imidazole-4-carboxamide from 5-amino-1-(5-phospho-D-ribosyl)imidazole-4-carboxylate: step 2/2.</text>
</comment>
<dbReference type="Proteomes" id="UP000199476">
    <property type="component" value="Unassembled WGS sequence"/>
</dbReference>
<evidence type="ECO:0000256" key="9">
    <source>
        <dbReference type="ARBA" id="ARBA00024477"/>
    </source>
</evidence>
<dbReference type="EMBL" id="FNGO01000014">
    <property type="protein sequence ID" value="SDM02435.1"/>
    <property type="molecule type" value="Genomic_DNA"/>
</dbReference>
<dbReference type="GO" id="GO:0070626">
    <property type="term" value="F:(S)-2-(5-amino-1-(5-phospho-D-ribosyl)imidazole-4-carboxamido) succinate lyase (fumarate-forming) activity"/>
    <property type="evidence" value="ECO:0007669"/>
    <property type="project" value="TreeGrafter"/>
</dbReference>
<dbReference type="GO" id="GO:0044208">
    <property type="term" value="P:'de novo' AMP biosynthetic process"/>
    <property type="evidence" value="ECO:0007669"/>
    <property type="project" value="UniProtKB-UniPathway"/>
</dbReference>
<feature type="domain" description="Adenylosuccinate lyase C-terminal" evidence="15">
    <location>
        <begin position="381"/>
        <end position="462"/>
    </location>
</feature>
<dbReference type="PROSITE" id="PS00163">
    <property type="entry name" value="FUMARATE_LYASES"/>
    <property type="match status" value="1"/>
</dbReference>
<dbReference type="InterPro" id="IPR019468">
    <property type="entry name" value="AdenyloSucc_lyase_C"/>
</dbReference>
<dbReference type="SUPFAM" id="SSF48557">
    <property type="entry name" value="L-aspartase-like"/>
    <property type="match status" value="1"/>
</dbReference>
<comment type="function">
    <text evidence="10">Catalyzes two reactions in de novo purine nucleotide biosynthesis. Catalyzes the breakdown of 5-aminoimidazole- (N-succinylocarboxamide) ribotide (SAICAR or 2-[5-amino-1-(5-phospho-beta-D-ribosyl)imidazole-4-carboxamido]succinate) to 5-aminoimidazole-4-carboxamide ribotide (AICAR or 5-amino-1-(5-phospho-beta-D-ribosyl)imidazole-4-carboxamide) and fumarate, and of adenylosuccinate (ADS or N(6)-(1,2-dicarboxyethyl)-AMP) to adenosine monophosphate (AMP) and fumarate.</text>
</comment>
<dbReference type="InterPro" id="IPR000362">
    <property type="entry name" value="Fumarate_lyase_fam"/>
</dbReference>
<evidence type="ECO:0000256" key="4">
    <source>
        <dbReference type="ARBA" id="ARBA00012339"/>
    </source>
</evidence>
<evidence type="ECO:0000256" key="12">
    <source>
        <dbReference type="ARBA" id="ARBA00049115"/>
    </source>
</evidence>
<dbReference type="STRING" id="321763.SAMN04488692_11440"/>
<evidence type="ECO:0000256" key="8">
    <source>
        <dbReference type="ARBA" id="ARBA00023239"/>
    </source>
</evidence>
<dbReference type="NCBIfam" id="TIGR00928">
    <property type="entry name" value="purB"/>
    <property type="match status" value="1"/>
</dbReference>
<dbReference type="InterPro" id="IPR004769">
    <property type="entry name" value="Pur_lyase"/>
</dbReference>
<evidence type="ECO:0000256" key="11">
    <source>
        <dbReference type="ARBA" id="ARBA00030717"/>
    </source>
</evidence>
<accession>A0A1G9PWD0</accession>
<name>A0A1G9PWD0_9FIRM</name>
<evidence type="ECO:0000256" key="10">
    <source>
        <dbReference type="ARBA" id="ARBA00025012"/>
    </source>
</evidence>
<protein>
    <recommendedName>
        <fullName evidence="5 13">Adenylosuccinate lyase</fullName>
        <shortName evidence="14">ASL</shortName>
        <ecNumber evidence="4 13">4.3.2.2</ecNumber>
    </recommendedName>
    <alternativeName>
        <fullName evidence="11 14">Adenylosuccinase</fullName>
    </alternativeName>
</protein>
<dbReference type="UniPathway" id="UPA00075">
    <property type="reaction ID" value="UER00336"/>
</dbReference>
<keyword evidence="6" id="KW-0028">Amino-acid biosynthesis</keyword>
<dbReference type="GO" id="GO:0004018">
    <property type="term" value="F:N6-(1,2-dicarboxyethyl)AMP AMP-lyase (fumarate-forming) activity"/>
    <property type="evidence" value="ECO:0007669"/>
    <property type="project" value="UniProtKB-UniRule"/>
</dbReference>
<dbReference type="PRINTS" id="PR00149">
    <property type="entry name" value="FUMRATELYASE"/>
</dbReference>
<dbReference type="RefSeq" id="WP_234985561.1">
    <property type="nucleotide sequence ID" value="NZ_FNGO01000014.1"/>
</dbReference>
<dbReference type="CDD" id="cd01595">
    <property type="entry name" value="Adenylsuccinate_lyase_like"/>
    <property type="match status" value="1"/>
</dbReference>
<dbReference type="InterPro" id="IPR024083">
    <property type="entry name" value="Fumarase/histidase_N"/>
</dbReference>
<evidence type="ECO:0000256" key="14">
    <source>
        <dbReference type="RuleBase" id="RU361172"/>
    </source>
</evidence>
<evidence type="ECO:0000256" key="1">
    <source>
        <dbReference type="ARBA" id="ARBA00004706"/>
    </source>
</evidence>
<dbReference type="Pfam" id="PF08328">
    <property type="entry name" value="ASL_C"/>
    <property type="match status" value="1"/>
</dbReference>
<evidence type="ECO:0000256" key="3">
    <source>
        <dbReference type="ARBA" id="ARBA00008273"/>
    </source>
</evidence>
<dbReference type="InterPro" id="IPR008948">
    <property type="entry name" value="L-Aspartase-like"/>
</dbReference>
<evidence type="ECO:0000256" key="13">
    <source>
        <dbReference type="NCBIfam" id="TIGR00928"/>
    </source>
</evidence>
<evidence type="ECO:0000313" key="17">
    <source>
        <dbReference type="Proteomes" id="UP000199476"/>
    </source>
</evidence>
<evidence type="ECO:0000256" key="7">
    <source>
        <dbReference type="ARBA" id="ARBA00022755"/>
    </source>
</evidence>
<dbReference type="PANTHER" id="PTHR43172">
    <property type="entry name" value="ADENYLOSUCCINATE LYASE"/>
    <property type="match status" value="1"/>
</dbReference>
<dbReference type="Gene3D" id="1.20.200.10">
    <property type="entry name" value="Fumarase/aspartase (Central domain)"/>
    <property type="match status" value="1"/>
</dbReference>
<dbReference type="EC" id="4.3.2.2" evidence="4 13"/>
<evidence type="ECO:0000256" key="2">
    <source>
        <dbReference type="ARBA" id="ARBA00004734"/>
    </source>
</evidence>
<dbReference type="PANTHER" id="PTHR43172:SF1">
    <property type="entry name" value="ADENYLOSUCCINATE LYASE"/>
    <property type="match status" value="1"/>
</dbReference>
<dbReference type="AlphaFoldDB" id="A0A1G9PWD0"/>
<dbReference type="GO" id="GO:0005829">
    <property type="term" value="C:cytosol"/>
    <property type="evidence" value="ECO:0007669"/>
    <property type="project" value="TreeGrafter"/>
</dbReference>
<gene>
    <name evidence="16" type="ORF">SAMN04488692_11440</name>
</gene>
<dbReference type="PRINTS" id="PR00145">
    <property type="entry name" value="ARGSUCLYASE"/>
</dbReference>
<dbReference type="GO" id="GO:0008652">
    <property type="term" value="P:amino acid biosynthetic process"/>
    <property type="evidence" value="ECO:0007669"/>
    <property type="project" value="UniProtKB-KW"/>
</dbReference>
<evidence type="ECO:0000256" key="6">
    <source>
        <dbReference type="ARBA" id="ARBA00022605"/>
    </source>
</evidence>
<keyword evidence="17" id="KW-1185">Reference proteome</keyword>
<dbReference type="GO" id="GO:0006189">
    <property type="term" value="P:'de novo' IMP biosynthetic process"/>
    <property type="evidence" value="ECO:0007669"/>
    <property type="project" value="UniProtKB-UniPathway"/>
</dbReference>
<comment type="similarity">
    <text evidence="3 14">Belongs to the lyase 1 family. Adenylosuccinate lyase subfamily.</text>
</comment>
<evidence type="ECO:0000256" key="5">
    <source>
        <dbReference type="ARBA" id="ARBA00017058"/>
    </source>
</evidence>
<proteinExistence type="inferred from homology"/>
<sequence length="471" mass="53700">MSEKNLSEENKKIGRFDNINPLDHRYAAKEGISELRDYLSESAKVDYQLRVETALVKKLAEFDFCDDDVYRQVKDAAEEVTAAEVYEEEKKTKHNIRALANCLQRRVSEKARPFIHFTATSSDIIDTANSLRYKEAIEEEILPALKDLQKKLMAIARREKDTLQIGRTHGQHAVPITFGFALSEYVSRLGGRIQTIQRARDELKGQLSGAVGAYNAIDLFLDEPEEFEKEVLSELGLEPASHSTQIVEPEFTLDLVHGLVSAMGVMANLSDDMRHLQRSEISEVGEYFEEGQVGSSTMPHKMNPINYENIKSMWKEFSARMVTRYNDQISEHQRDLSNSASSRFIPEILAAFHISINRLQKVMEKFSVFAESMRENYDLNSDLVAAEPLYILLAYHGHPDAHEAVRVLSMEAREKGVDLQDLVVKSDKLADYWQNFTADQQQIIRDPESYIGRSVEKTEAVVSGWEEKLDL</sequence>
<dbReference type="InterPro" id="IPR022761">
    <property type="entry name" value="Fumarate_lyase_N"/>
</dbReference>
<dbReference type="InterPro" id="IPR013539">
    <property type="entry name" value="PurB_C"/>
</dbReference>
<dbReference type="SMART" id="SM00998">
    <property type="entry name" value="ADSL_C"/>
    <property type="match status" value="1"/>
</dbReference>
<reference evidence="16 17" key="1">
    <citation type="submission" date="2016-10" db="EMBL/GenBank/DDBJ databases">
        <authorList>
            <person name="de Groot N.N."/>
        </authorList>
    </citation>
    <scope>NUCLEOTIDE SEQUENCE [LARGE SCALE GENOMIC DNA]</scope>
    <source>
        <strain evidence="16 17">SLAS-1</strain>
    </source>
</reference>
<evidence type="ECO:0000313" key="16">
    <source>
        <dbReference type="EMBL" id="SDM02435.1"/>
    </source>
</evidence>
<comment type="pathway">
    <text evidence="2 14">Purine metabolism; AMP biosynthesis via de novo pathway; AMP from IMP: step 2/2.</text>
</comment>
<dbReference type="Gene3D" id="1.10.40.30">
    <property type="entry name" value="Fumarase/aspartase (C-terminal domain)"/>
    <property type="match status" value="1"/>
</dbReference>